<keyword evidence="2" id="KW-0677">Repeat</keyword>
<evidence type="ECO:0000256" key="2">
    <source>
        <dbReference type="ARBA" id="ARBA00022737"/>
    </source>
</evidence>
<dbReference type="SUPFAM" id="SSF69318">
    <property type="entry name" value="Integrin alpha N-terminal domain"/>
    <property type="match status" value="1"/>
</dbReference>
<reference evidence="7" key="1">
    <citation type="submission" date="2021-06" db="EMBL/GenBank/DDBJ databases">
        <title>Sequencing of actinobacteria type strains.</title>
        <authorList>
            <person name="Nguyen G.-S."/>
            <person name="Wentzel A."/>
        </authorList>
    </citation>
    <scope>NUCLEOTIDE SEQUENCE</scope>
    <source>
        <strain evidence="7">P38-E01</strain>
    </source>
</reference>
<feature type="transmembrane region" description="Helical" evidence="6">
    <location>
        <begin position="21"/>
        <end position="42"/>
    </location>
</feature>
<proteinExistence type="predicted"/>
<keyword evidence="4" id="KW-0325">Glycoprotein</keyword>
<keyword evidence="6" id="KW-1133">Transmembrane helix</keyword>
<evidence type="ECO:0000256" key="3">
    <source>
        <dbReference type="ARBA" id="ARBA00022801"/>
    </source>
</evidence>
<dbReference type="Proteomes" id="UP000694501">
    <property type="component" value="Unassembled WGS sequence"/>
</dbReference>
<dbReference type="PROSITE" id="PS51470">
    <property type="entry name" value="FG_GAP"/>
    <property type="match status" value="3"/>
</dbReference>
<keyword evidence="1" id="KW-0732">Signal</keyword>
<organism evidence="7 8">
    <name type="scientific">Streptomyces tardus</name>
    <dbReference type="NCBI Taxonomy" id="2780544"/>
    <lineage>
        <taxon>Bacteria</taxon>
        <taxon>Bacillati</taxon>
        <taxon>Actinomycetota</taxon>
        <taxon>Actinomycetes</taxon>
        <taxon>Kitasatosporales</taxon>
        <taxon>Streptomycetaceae</taxon>
        <taxon>Streptomyces</taxon>
    </lineage>
</organism>
<dbReference type="InterPro" id="IPR028994">
    <property type="entry name" value="Integrin_alpha_N"/>
</dbReference>
<dbReference type="InterPro" id="IPR006311">
    <property type="entry name" value="TAT_signal"/>
</dbReference>
<dbReference type="Pfam" id="PF13517">
    <property type="entry name" value="FG-GAP_3"/>
    <property type="match status" value="1"/>
</dbReference>
<accession>A0A949JD12</accession>
<dbReference type="GO" id="GO:0016787">
    <property type="term" value="F:hydrolase activity"/>
    <property type="evidence" value="ECO:0007669"/>
    <property type="project" value="UniProtKB-KW"/>
</dbReference>
<dbReference type="PANTHER" id="PTHR23221:SF7">
    <property type="entry name" value="PHOSPHATIDYLINOSITOL-GLYCAN-SPECIFIC PHOSPHOLIPASE D"/>
    <property type="match status" value="1"/>
</dbReference>
<feature type="compositionally biased region" description="Basic and acidic residues" evidence="5">
    <location>
        <begin position="48"/>
        <end position="64"/>
    </location>
</feature>
<dbReference type="PANTHER" id="PTHR23221">
    <property type="entry name" value="GLYCOSYLPHOSPHATIDYLINOSITOL PHOSPHOLIPASE D"/>
    <property type="match status" value="1"/>
</dbReference>
<sequence>MEQPPTSTTHGRSRRARVRRTAALSTGVATALAAAILVPTFASAGSEDDSKPKEPQGPAVKEDFNGDGFQDMAVGAPGSPSEDSGNAGYVTVFYGTPDGLDRDNAVTVSQATDGVPGDPAPHNHFGQKVAGADLDQDGYTDLAVHVPGARQVIVLWGGKTGINGKGSSVIEADEDFGSVGSRLTAGDFNGDGSPDLLMTRGHERGTYGVLQGPFTRDGEWADEQQVQLTTGDSEATDILSVTAGDVTGDGADDLVVHQVFEEMSLENLFFTGGKDGLTRAEDVSLPHAAAGAIGDFDGDGHGDLAYREVPGNLIENLPYDEGTVKVVYGTSDGLGNREQTFTQGTPGVPGTPEEGDQFGAGLSAGDVTGDGVDDLAVAVPFEEVNGQDAAGGFVLLKGSESNGLSGSGAQAFHQDTPGIAGVAEANDLFGGSVRLLDVNGDGKADITAGAPGEAIGDVADTGAIWYVPGAADGLTAEGSNAVNPGEIDAELPGVRFGTTLTNSGYAPLPAR</sequence>
<dbReference type="Gene3D" id="2.130.10.130">
    <property type="entry name" value="Integrin alpha, N-terminal"/>
    <property type="match status" value="4"/>
</dbReference>
<evidence type="ECO:0000256" key="5">
    <source>
        <dbReference type="SAM" id="MobiDB-lite"/>
    </source>
</evidence>
<keyword evidence="6" id="KW-0812">Transmembrane</keyword>
<keyword evidence="6" id="KW-0472">Membrane</keyword>
<evidence type="ECO:0000256" key="4">
    <source>
        <dbReference type="ARBA" id="ARBA00023180"/>
    </source>
</evidence>
<evidence type="ECO:0000256" key="6">
    <source>
        <dbReference type="SAM" id="Phobius"/>
    </source>
</evidence>
<gene>
    <name evidence="7" type="ORF">JGS22_009360</name>
</gene>
<evidence type="ECO:0000256" key="1">
    <source>
        <dbReference type="ARBA" id="ARBA00022729"/>
    </source>
</evidence>
<dbReference type="InterPro" id="IPR013519">
    <property type="entry name" value="Int_alpha_beta-p"/>
</dbReference>
<keyword evidence="3" id="KW-0378">Hydrolase</keyword>
<evidence type="ECO:0000313" key="8">
    <source>
        <dbReference type="Proteomes" id="UP000694501"/>
    </source>
</evidence>
<dbReference type="RefSeq" id="WP_211041729.1">
    <property type="nucleotide sequence ID" value="NZ_JAELVF020000001.1"/>
</dbReference>
<dbReference type="EMBL" id="JAELVF020000001">
    <property type="protein sequence ID" value="MBU7597818.1"/>
    <property type="molecule type" value="Genomic_DNA"/>
</dbReference>
<feature type="region of interest" description="Disordered" evidence="5">
    <location>
        <begin position="42"/>
        <end position="87"/>
    </location>
</feature>
<comment type="caution">
    <text evidence="7">The sequence shown here is derived from an EMBL/GenBank/DDBJ whole genome shotgun (WGS) entry which is preliminary data.</text>
</comment>
<evidence type="ECO:0000313" key="7">
    <source>
        <dbReference type="EMBL" id="MBU7597818.1"/>
    </source>
</evidence>
<dbReference type="Pfam" id="PF01839">
    <property type="entry name" value="FG-GAP"/>
    <property type="match status" value="3"/>
</dbReference>
<keyword evidence="8" id="KW-1185">Reference proteome</keyword>
<name>A0A949JD12_9ACTN</name>
<dbReference type="PROSITE" id="PS51318">
    <property type="entry name" value="TAT"/>
    <property type="match status" value="1"/>
</dbReference>
<protein>
    <submittedName>
        <fullName evidence="7">FG-GAP repeat protein</fullName>
    </submittedName>
</protein>
<dbReference type="SMART" id="SM00191">
    <property type="entry name" value="Int_alpha"/>
    <property type="match status" value="5"/>
</dbReference>
<dbReference type="AlphaFoldDB" id="A0A949JD12"/>
<dbReference type="InterPro" id="IPR013517">
    <property type="entry name" value="FG-GAP"/>
</dbReference>